<dbReference type="EMBL" id="JAKOGI010000135">
    <property type="protein sequence ID" value="KAJ8442718.1"/>
    <property type="molecule type" value="Genomic_DNA"/>
</dbReference>
<proteinExistence type="predicted"/>
<feature type="compositionally biased region" description="Basic and acidic residues" evidence="1">
    <location>
        <begin position="163"/>
        <end position="178"/>
    </location>
</feature>
<gene>
    <name evidence="2" type="ORF">Cgig2_011638</name>
</gene>
<name>A0A9Q1KG31_9CARY</name>
<dbReference type="Proteomes" id="UP001153076">
    <property type="component" value="Unassembled WGS sequence"/>
</dbReference>
<dbReference type="AlphaFoldDB" id="A0A9Q1KG31"/>
<accession>A0A9Q1KG31</accession>
<sequence length="265" mass="30049">MAVWLVRNFDTYSCSLPVANGRMRVTEHDVHVTLGLPTSPFEVVESENEIDATVEFRSLLNRWKQQWPECHGIPECGELINMIQSQIEVRTSEEICNLRGVYMSSWEKKLCYYDRVVFKLRSVPRQLLTLIGWTNDEIKDRGGYLKDTLDKTSMTNEEEEGNEKEYHSKGVEDEGKPEDQTGISVVKAFFGDGQAVINLIITSSRGLAEVITELEELIPGARNPLKRVRKVAAESVSDALVGDTPKRSKSKMSYSSKTRVNRKDS</sequence>
<evidence type="ECO:0000313" key="2">
    <source>
        <dbReference type="EMBL" id="KAJ8442718.1"/>
    </source>
</evidence>
<feature type="region of interest" description="Disordered" evidence="1">
    <location>
        <begin position="147"/>
        <end position="178"/>
    </location>
</feature>
<protein>
    <submittedName>
        <fullName evidence="2">Uncharacterized protein</fullName>
    </submittedName>
</protein>
<keyword evidence="3" id="KW-1185">Reference proteome</keyword>
<evidence type="ECO:0000313" key="3">
    <source>
        <dbReference type="Proteomes" id="UP001153076"/>
    </source>
</evidence>
<organism evidence="2 3">
    <name type="scientific">Carnegiea gigantea</name>
    <dbReference type="NCBI Taxonomy" id="171969"/>
    <lineage>
        <taxon>Eukaryota</taxon>
        <taxon>Viridiplantae</taxon>
        <taxon>Streptophyta</taxon>
        <taxon>Embryophyta</taxon>
        <taxon>Tracheophyta</taxon>
        <taxon>Spermatophyta</taxon>
        <taxon>Magnoliopsida</taxon>
        <taxon>eudicotyledons</taxon>
        <taxon>Gunneridae</taxon>
        <taxon>Pentapetalae</taxon>
        <taxon>Caryophyllales</taxon>
        <taxon>Cactineae</taxon>
        <taxon>Cactaceae</taxon>
        <taxon>Cactoideae</taxon>
        <taxon>Echinocereeae</taxon>
        <taxon>Carnegiea</taxon>
    </lineage>
</organism>
<evidence type="ECO:0000256" key="1">
    <source>
        <dbReference type="SAM" id="MobiDB-lite"/>
    </source>
</evidence>
<feature type="region of interest" description="Disordered" evidence="1">
    <location>
        <begin position="234"/>
        <end position="265"/>
    </location>
</feature>
<comment type="caution">
    <text evidence="2">The sequence shown here is derived from an EMBL/GenBank/DDBJ whole genome shotgun (WGS) entry which is preliminary data.</text>
</comment>
<reference evidence="2" key="1">
    <citation type="submission" date="2022-04" db="EMBL/GenBank/DDBJ databases">
        <title>Carnegiea gigantea Genome sequencing and assembly v2.</title>
        <authorList>
            <person name="Copetti D."/>
            <person name="Sanderson M.J."/>
            <person name="Burquez A."/>
            <person name="Wojciechowski M.F."/>
        </authorList>
    </citation>
    <scope>NUCLEOTIDE SEQUENCE</scope>
    <source>
        <strain evidence="2">SGP5-SGP5p</strain>
        <tissue evidence="2">Aerial part</tissue>
    </source>
</reference>